<dbReference type="Proteomes" id="UP000659654">
    <property type="component" value="Unassembled WGS sequence"/>
</dbReference>
<dbReference type="EMBL" id="CAJFDI010000006">
    <property type="protein sequence ID" value="CAD5233958.1"/>
    <property type="molecule type" value="Genomic_DNA"/>
</dbReference>
<dbReference type="WBParaSite" id="BXY_1382900.1">
    <property type="protein sequence ID" value="BXY_1382900.1"/>
    <property type="gene ID" value="BXY_1382900"/>
</dbReference>
<proteinExistence type="predicted"/>
<dbReference type="AlphaFoldDB" id="A0A1I7SL97"/>
<evidence type="ECO:0000313" key="7">
    <source>
        <dbReference type="WBParaSite" id="BXY_1382900.1"/>
    </source>
</evidence>
<dbReference type="Pfam" id="PF13086">
    <property type="entry name" value="AAA_11"/>
    <property type="match status" value="2"/>
</dbReference>
<feature type="compositionally biased region" description="Polar residues" evidence="2">
    <location>
        <begin position="1"/>
        <end position="13"/>
    </location>
</feature>
<dbReference type="InterPro" id="IPR041677">
    <property type="entry name" value="DNA2/NAM7_AAA_11"/>
</dbReference>
<evidence type="ECO:0000259" key="3">
    <source>
        <dbReference type="PROSITE" id="PS51192"/>
    </source>
</evidence>
<name>A0A1I7SL97_BURXY</name>
<reference evidence="4" key="2">
    <citation type="submission" date="2020-09" db="EMBL/GenBank/DDBJ databases">
        <authorList>
            <person name="Kikuchi T."/>
        </authorList>
    </citation>
    <scope>NUCLEOTIDE SEQUENCE</scope>
    <source>
        <strain evidence="4">Ka4C1</strain>
    </source>
</reference>
<dbReference type="SMART" id="SM00487">
    <property type="entry name" value="DEXDc"/>
    <property type="match status" value="1"/>
</dbReference>
<dbReference type="GO" id="GO:0035194">
    <property type="term" value="P:regulatory ncRNA-mediated post-transcriptional gene silencing"/>
    <property type="evidence" value="ECO:0007669"/>
    <property type="project" value="TreeGrafter"/>
</dbReference>
<dbReference type="Pfam" id="PF13087">
    <property type="entry name" value="AAA_12"/>
    <property type="match status" value="1"/>
</dbReference>
<dbReference type="Gene3D" id="3.40.50.300">
    <property type="entry name" value="P-loop containing nucleotide triphosphate hydrolases"/>
    <property type="match status" value="2"/>
</dbReference>
<dbReference type="InterPro" id="IPR027417">
    <property type="entry name" value="P-loop_NTPase"/>
</dbReference>
<dbReference type="SUPFAM" id="SSF52540">
    <property type="entry name" value="P-loop containing nucleoside triphosphate hydrolases"/>
    <property type="match status" value="1"/>
</dbReference>
<evidence type="ECO:0000313" key="4">
    <source>
        <dbReference type="EMBL" id="CAD5233958.1"/>
    </source>
</evidence>
<dbReference type="eggNOG" id="KOG1804">
    <property type="taxonomic scope" value="Eukaryota"/>
</dbReference>
<accession>A0A1I7SL97</accession>
<reference evidence="7" key="1">
    <citation type="submission" date="2016-11" db="UniProtKB">
        <authorList>
            <consortium name="WormBaseParasite"/>
        </authorList>
    </citation>
    <scope>IDENTIFICATION</scope>
</reference>
<dbReference type="EMBL" id="CAJFCV020000006">
    <property type="protein sequence ID" value="CAG9129433.1"/>
    <property type="molecule type" value="Genomic_DNA"/>
</dbReference>
<dbReference type="Proteomes" id="UP000095284">
    <property type="component" value="Unplaced"/>
</dbReference>
<dbReference type="OrthoDB" id="5785864at2759"/>
<evidence type="ECO:0000256" key="2">
    <source>
        <dbReference type="SAM" id="MobiDB-lite"/>
    </source>
</evidence>
<dbReference type="CDD" id="cd18808">
    <property type="entry name" value="SF1_C_Upf1"/>
    <property type="match status" value="1"/>
</dbReference>
<evidence type="ECO:0000256" key="1">
    <source>
        <dbReference type="ARBA" id="ARBA00048432"/>
    </source>
</evidence>
<dbReference type="InterPro" id="IPR047187">
    <property type="entry name" value="SF1_C_Upf1"/>
</dbReference>
<dbReference type="InterPro" id="IPR041679">
    <property type="entry name" value="DNA2/NAM7-like_C"/>
</dbReference>
<feature type="domain" description="Helicase ATP-binding" evidence="3">
    <location>
        <begin position="418"/>
        <end position="563"/>
    </location>
</feature>
<dbReference type="InterPro" id="IPR014001">
    <property type="entry name" value="Helicase_ATP-bd"/>
</dbReference>
<evidence type="ECO:0000313" key="6">
    <source>
        <dbReference type="Proteomes" id="UP000659654"/>
    </source>
</evidence>
<protein>
    <submittedName>
        <fullName evidence="4">(pine wood nematode) hypothetical protein</fullName>
    </submittedName>
    <submittedName>
        <fullName evidence="7">Helicase ATP-binding domain-containing protein</fullName>
    </submittedName>
</protein>
<dbReference type="GO" id="GO:0005829">
    <property type="term" value="C:cytosol"/>
    <property type="evidence" value="ECO:0007669"/>
    <property type="project" value="TreeGrafter"/>
</dbReference>
<dbReference type="SMR" id="A0A1I7SL97"/>
<comment type="catalytic activity">
    <reaction evidence="1">
        <text>ATP + H2O = ADP + phosphate + H(+)</text>
        <dbReference type="Rhea" id="RHEA:13065"/>
        <dbReference type="ChEBI" id="CHEBI:15377"/>
        <dbReference type="ChEBI" id="CHEBI:15378"/>
        <dbReference type="ChEBI" id="CHEBI:30616"/>
        <dbReference type="ChEBI" id="CHEBI:43474"/>
        <dbReference type="ChEBI" id="CHEBI:456216"/>
        <dbReference type="EC" id="3.6.4.12"/>
    </reaction>
    <physiologicalReaction direction="left-to-right" evidence="1">
        <dbReference type="Rhea" id="RHEA:13066"/>
    </physiologicalReaction>
</comment>
<evidence type="ECO:0000313" key="5">
    <source>
        <dbReference type="Proteomes" id="UP000095284"/>
    </source>
</evidence>
<feature type="compositionally biased region" description="Polar residues" evidence="2">
    <location>
        <begin position="20"/>
        <end position="44"/>
    </location>
</feature>
<dbReference type="Proteomes" id="UP000582659">
    <property type="component" value="Unassembled WGS sequence"/>
</dbReference>
<organism evidence="5 7">
    <name type="scientific">Bursaphelenchus xylophilus</name>
    <name type="common">Pinewood nematode worm</name>
    <name type="synonym">Aphelenchoides xylophilus</name>
    <dbReference type="NCBI Taxonomy" id="6326"/>
    <lineage>
        <taxon>Eukaryota</taxon>
        <taxon>Metazoa</taxon>
        <taxon>Ecdysozoa</taxon>
        <taxon>Nematoda</taxon>
        <taxon>Chromadorea</taxon>
        <taxon>Rhabditida</taxon>
        <taxon>Tylenchina</taxon>
        <taxon>Tylenchomorpha</taxon>
        <taxon>Aphelenchoidea</taxon>
        <taxon>Aphelenchoididae</taxon>
        <taxon>Bursaphelenchus</taxon>
    </lineage>
</organism>
<dbReference type="InterPro" id="IPR045055">
    <property type="entry name" value="DNA2/NAM7-like"/>
</dbReference>
<sequence length="835" mass="95751">MGNEQSGPTSSATHHILNGLPTNNDLRNRQQNGNFTTYRNNDNEFLTDDEDSLGEDYKRVQNLIKTVEQQAEPMEVKEEGEITDDSDVDSIMTDDGLDGLYAEMEGVKKLKLDSNPYESESEGFRWDRVQVKQEMMDDHENFDELLDLMQSTNLDQQEKKSNWWDDDYEVQKQKNGSFVQVDTRFPSEYAYLTSLRRIDEEAVKRSRVLYDYLMREQTSMEDLIQKQIGIICLYWAQGIIESRQPVFLGAILSYKEHKVVKYMEGKQEKRGVITYFALALPKEKKSADFRPPQARVNQLSIIREGILLFRGYVVRKTDQEIIIKTDKMSEELTNQLTTVTSMEVDIFEEPNEFVPQAMLCAVQGVKMGLIDSVLMPHPGERGLQEYADALPSAIAKYNNEKHLSFLNDEQKAVVYAVEKRANEGFPFILYGPPGTGKTETISALVMTLLKKNPDTKILICTPSNMAANRVAEKLMEHFGRTYNDVLYPQNLLRMFSCATDYEKRDKKFDKITSVHPALRKFTIPSRLEMMQKRVIVSTLACSTHLINNLIPRGHFDYILIDEAGQASEAEVWIPLGGLADKRTSVVLCGDPKQLGPVITLNLPKYMTDKFISPLYRFMQNKQYLRDKRICVQLRECFRCHDAIVHITSKLFYQNTLRPGGDAKFKAELEHWGFLSKPGFPVMFIDVKSGQEEREPSGNSYGNASERAYITEGVIALMRDLDVAATDIGIISPYRYQSRMIMEELKKDERLAKHIDELTVDSVERFQGSERKVIFMTCTRTRQLGFVACALRLNTSITRAQQLLVVVGNAAALRQHDSWRNFIDYCRQNSSYKSAD</sequence>
<keyword evidence="6" id="KW-1185">Reference proteome</keyword>
<gene>
    <name evidence="4" type="ORF">BXYJ_LOCUS14049</name>
</gene>
<dbReference type="GO" id="GO:0043186">
    <property type="term" value="C:P granule"/>
    <property type="evidence" value="ECO:0007669"/>
    <property type="project" value="TreeGrafter"/>
</dbReference>
<dbReference type="PANTHER" id="PTHR10887">
    <property type="entry name" value="DNA2/NAM7 HELICASE FAMILY"/>
    <property type="match status" value="1"/>
</dbReference>
<feature type="region of interest" description="Disordered" evidence="2">
    <location>
        <begin position="1"/>
        <end position="50"/>
    </location>
</feature>
<feature type="region of interest" description="Disordered" evidence="2">
    <location>
        <begin position="71"/>
        <end position="90"/>
    </location>
</feature>
<dbReference type="PANTHER" id="PTHR10887:SF322">
    <property type="entry name" value="HELICASE MOV-10"/>
    <property type="match status" value="1"/>
</dbReference>
<dbReference type="GO" id="GO:0003678">
    <property type="term" value="F:DNA helicase activity"/>
    <property type="evidence" value="ECO:0007669"/>
    <property type="project" value="UniProtKB-EC"/>
</dbReference>
<dbReference type="PROSITE" id="PS51192">
    <property type="entry name" value="HELICASE_ATP_BIND_1"/>
    <property type="match status" value="1"/>
</dbReference>